<sequence length="95" mass="10530">MRVKPIGELVFEKDGHKHHIAANQLLQGELKKEAEGLHGESEDWSVIFTANSAFGNFAWSVSYTLGNEELDVSDSERVKTPDGVKVIRDVSFKSA</sequence>
<name>A0A482U783_9PSED</name>
<protein>
    <submittedName>
        <fullName evidence="1">Uncharacterized protein</fullName>
    </submittedName>
</protein>
<dbReference type="Proteomes" id="UP000282800">
    <property type="component" value="Unassembled WGS sequence"/>
</dbReference>
<reference evidence="1 2" key="1">
    <citation type="submission" date="2019-01" db="EMBL/GenBank/DDBJ databases">
        <title>High-quality draft genome of. Pseudomonas songnenensis str. L103, a full-fledged denitrifier isolated from 100 meters deep aquifer in a heavily nitrogen fertilized agricultural area.</title>
        <authorList>
            <person name="Liu M."/>
            <person name="Liu B."/>
        </authorList>
    </citation>
    <scope>NUCLEOTIDE SEQUENCE [LARGE SCALE GENOMIC DNA]</scope>
    <source>
        <strain evidence="1 2">L103</strain>
    </source>
</reference>
<dbReference type="EMBL" id="RWYU02000007">
    <property type="protein sequence ID" value="RYJ60927.1"/>
    <property type="molecule type" value="Genomic_DNA"/>
</dbReference>
<organism evidence="1 2">
    <name type="scientific">Pseudomonas songnenensis</name>
    <dbReference type="NCBI Taxonomy" id="1176259"/>
    <lineage>
        <taxon>Bacteria</taxon>
        <taxon>Pseudomonadati</taxon>
        <taxon>Pseudomonadota</taxon>
        <taxon>Gammaproteobacteria</taxon>
        <taxon>Pseudomonadales</taxon>
        <taxon>Pseudomonadaceae</taxon>
        <taxon>Pseudomonas</taxon>
    </lineage>
</organism>
<dbReference type="OrthoDB" id="6906509at2"/>
<gene>
    <name evidence="1" type="ORF">EJA06_016690</name>
</gene>
<evidence type="ECO:0000313" key="2">
    <source>
        <dbReference type="Proteomes" id="UP000282800"/>
    </source>
</evidence>
<proteinExistence type="predicted"/>
<evidence type="ECO:0000313" key="1">
    <source>
        <dbReference type="EMBL" id="RYJ60927.1"/>
    </source>
</evidence>
<accession>A0A482U783</accession>
<comment type="caution">
    <text evidence="1">The sequence shown here is derived from an EMBL/GenBank/DDBJ whole genome shotgun (WGS) entry which is preliminary data.</text>
</comment>
<dbReference type="RefSeq" id="WP_126190104.1">
    <property type="nucleotide sequence ID" value="NZ_RWYU02000007.1"/>
</dbReference>
<dbReference type="AlphaFoldDB" id="A0A482U783"/>